<dbReference type="Gene3D" id="3.40.50.1240">
    <property type="entry name" value="Phosphoglycerate mutase-like"/>
    <property type="match status" value="1"/>
</dbReference>
<dbReference type="Pfam" id="PF00300">
    <property type="entry name" value="His_Phos_1"/>
    <property type="match status" value="1"/>
</dbReference>
<dbReference type="Proteomes" id="UP000285478">
    <property type="component" value="Chromosome"/>
</dbReference>
<dbReference type="RefSeq" id="WP_127119260.1">
    <property type="nucleotide sequence ID" value="NZ_CP035033.1"/>
</dbReference>
<evidence type="ECO:0000313" key="3">
    <source>
        <dbReference type="Proteomes" id="UP000285478"/>
    </source>
</evidence>
<accession>A0A410H5I0</accession>
<dbReference type="SMART" id="SM00855">
    <property type="entry name" value="PGAM"/>
    <property type="match status" value="1"/>
</dbReference>
<name>A0A410H5I0_9GAMM</name>
<dbReference type="AlphaFoldDB" id="A0A410H5I0"/>
<sequence>MANKLRELLLLRHAKSDWKKPDTADIDRPISDKGKKAACKIAHWFGEQNIWPDLVWVSPAKRAQQTLKRLNLPKDIPVETQDALYMADRTQLLALLAKIPDGFERVLLIGHNPGFEDLIHFLIGDPKEDGTKLLPTAALAQMVLGHNWQHLSAGDGRLSHITRPKDIARPCKEKDAPAS</sequence>
<dbReference type="CDD" id="cd07067">
    <property type="entry name" value="HP_PGM_like"/>
    <property type="match status" value="1"/>
</dbReference>
<dbReference type="InterPro" id="IPR013078">
    <property type="entry name" value="His_Pase_superF_clade-1"/>
</dbReference>
<evidence type="ECO:0000256" key="1">
    <source>
        <dbReference type="PIRSR" id="PIRSR613078-2"/>
    </source>
</evidence>
<keyword evidence="3" id="KW-1185">Reference proteome</keyword>
<dbReference type="SUPFAM" id="SSF53254">
    <property type="entry name" value="Phosphoglycerate mutase-like"/>
    <property type="match status" value="1"/>
</dbReference>
<gene>
    <name evidence="2" type="ORF">EPV75_10465</name>
</gene>
<proteinExistence type="predicted"/>
<organism evidence="2 3">
    <name type="scientific">Hydrogenovibrio thermophilus</name>
    <dbReference type="NCBI Taxonomy" id="265883"/>
    <lineage>
        <taxon>Bacteria</taxon>
        <taxon>Pseudomonadati</taxon>
        <taxon>Pseudomonadota</taxon>
        <taxon>Gammaproteobacteria</taxon>
        <taxon>Thiotrichales</taxon>
        <taxon>Piscirickettsiaceae</taxon>
        <taxon>Hydrogenovibrio</taxon>
    </lineage>
</organism>
<dbReference type="EMBL" id="CP035033">
    <property type="protein sequence ID" value="QAB16060.1"/>
    <property type="molecule type" value="Genomic_DNA"/>
</dbReference>
<evidence type="ECO:0000313" key="2">
    <source>
        <dbReference type="EMBL" id="QAB16060.1"/>
    </source>
</evidence>
<feature type="binding site" evidence="1">
    <location>
        <position position="62"/>
    </location>
    <ligand>
        <name>substrate</name>
    </ligand>
</feature>
<dbReference type="PANTHER" id="PTHR47623:SF1">
    <property type="entry name" value="OS09G0287300 PROTEIN"/>
    <property type="match status" value="1"/>
</dbReference>
<reference evidence="2 3" key="1">
    <citation type="journal article" date="2018" name="Environ. Microbiol.">
        <title>Genomes of ubiquitous marine and hypersaline Hydrogenovibrio, Thiomicrorhabdus and Thiomicrospira spp. encode a diversity of mechanisms to sustain chemolithoautotrophy in heterogeneous environments.</title>
        <authorList>
            <person name="Scott K.M."/>
            <person name="Williams J."/>
            <person name="Porter C.M.B."/>
            <person name="Russel S."/>
            <person name="Harmer T.L."/>
            <person name="Paul J.H."/>
            <person name="Antonen K.M."/>
            <person name="Bridges M.K."/>
            <person name="Camper G.J."/>
            <person name="Campla C.K."/>
            <person name="Casella L.G."/>
            <person name="Chase E."/>
            <person name="Conrad J.W."/>
            <person name="Cruz M.C."/>
            <person name="Dunlap D.S."/>
            <person name="Duran L."/>
            <person name="Fahsbender E.M."/>
            <person name="Goldsmith D.B."/>
            <person name="Keeley R.F."/>
            <person name="Kondoff M.R."/>
            <person name="Kussy B.I."/>
            <person name="Lane M.K."/>
            <person name="Lawler S."/>
            <person name="Leigh B.A."/>
            <person name="Lewis C."/>
            <person name="Lostal L.M."/>
            <person name="Marking D."/>
            <person name="Mancera P.A."/>
            <person name="McClenthan E.C."/>
            <person name="McIntyre E.A."/>
            <person name="Mine J.A."/>
            <person name="Modi S."/>
            <person name="Moore B.D."/>
            <person name="Morgan W.A."/>
            <person name="Nelson K.M."/>
            <person name="Nguyen K.N."/>
            <person name="Ogburn N."/>
            <person name="Parrino D.G."/>
            <person name="Pedapudi A.D."/>
            <person name="Pelham R.P."/>
            <person name="Preece A.M."/>
            <person name="Rampersad E.A."/>
            <person name="Richardson J.C."/>
            <person name="Rodgers C.M."/>
            <person name="Schaffer B.L."/>
            <person name="Sheridan N.E."/>
            <person name="Solone M.R."/>
            <person name="Staley Z.R."/>
            <person name="Tabuchi M."/>
            <person name="Waide R.J."/>
            <person name="Wanjugi P.W."/>
            <person name="Young S."/>
            <person name="Clum A."/>
            <person name="Daum C."/>
            <person name="Huntemann M."/>
            <person name="Ivanova N."/>
            <person name="Kyrpides N."/>
            <person name="Mikhailova N."/>
            <person name="Palaniappan K."/>
            <person name="Pillay M."/>
            <person name="Reddy T.B.K."/>
            <person name="Shapiro N."/>
            <person name="Stamatis D."/>
            <person name="Varghese N."/>
            <person name="Woyke T."/>
            <person name="Boden R."/>
            <person name="Freyermuth S.K."/>
            <person name="Kerfeld C.A."/>
        </authorList>
    </citation>
    <scope>NUCLEOTIDE SEQUENCE [LARGE SCALE GENOMIC DNA]</scope>
    <source>
        <strain evidence="2 3">JR-2</strain>
    </source>
</reference>
<dbReference type="PANTHER" id="PTHR47623">
    <property type="entry name" value="OS09G0287300 PROTEIN"/>
    <property type="match status" value="1"/>
</dbReference>
<dbReference type="KEGG" id="htr:EPV75_10465"/>
<dbReference type="InterPro" id="IPR029033">
    <property type="entry name" value="His_PPase_superfam"/>
</dbReference>
<protein>
    <submittedName>
        <fullName evidence="2">Phosphoglycolate phosphatase</fullName>
    </submittedName>
</protein>